<reference evidence="1" key="1">
    <citation type="submission" date="2018-05" db="EMBL/GenBank/DDBJ databases">
        <title>Draft genome of Mucuna pruriens seed.</title>
        <authorList>
            <person name="Nnadi N.E."/>
            <person name="Vos R."/>
            <person name="Hasami M.H."/>
            <person name="Devisetty U.K."/>
            <person name="Aguiy J.C."/>
        </authorList>
    </citation>
    <scope>NUCLEOTIDE SEQUENCE [LARGE SCALE GENOMIC DNA]</scope>
    <source>
        <strain evidence="1">JCA_2017</strain>
    </source>
</reference>
<dbReference type="OrthoDB" id="1417698at2759"/>
<evidence type="ECO:0000313" key="1">
    <source>
        <dbReference type="EMBL" id="RDY08959.1"/>
    </source>
</evidence>
<dbReference type="Proteomes" id="UP000257109">
    <property type="component" value="Unassembled WGS sequence"/>
</dbReference>
<name>A0A371I1R3_MUCPR</name>
<evidence type="ECO:0000313" key="2">
    <source>
        <dbReference type="Proteomes" id="UP000257109"/>
    </source>
</evidence>
<dbReference type="AlphaFoldDB" id="A0A371I1R3"/>
<protein>
    <submittedName>
        <fullName evidence="1">Uncharacterized protein</fullName>
    </submittedName>
</protein>
<comment type="caution">
    <text evidence="1">The sequence shown here is derived from an EMBL/GenBank/DDBJ whole genome shotgun (WGS) entry which is preliminary data.</text>
</comment>
<sequence length="87" mass="10334">MTENYEGQHNYVEDPHKMMHGVEPLAHLKKFLHFIDTVKVNNVLMNTIYLRLFSFSLADRVLKYPHHDFLRGTTDPNFLQRSLHPDI</sequence>
<proteinExistence type="predicted"/>
<feature type="non-terminal residue" evidence="1">
    <location>
        <position position="1"/>
    </location>
</feature>
<keyword evidence="2" id="KW-1185">Reference proteome</keyword>
<gene>
    <name evidence="1" type="ORF">CR513_06749</name>
</gene>
<dbReference type="EMBL" id="QJKJ01001168">
    <property type="protein sequence ID" value="RDY08959.1"/>
    <property type="molecule type" value="Genomic_DNA"/>
</dbReference>
<organism evidence="1 2">
    <name type="scientific">Mucuna pruriens</name>
    <name type="common">Velvet bean</name>
    <name type="synonym">Dolichos pruriens</name>
    <dbReference type="NCBI Taxonomy" id="157652"/>
    <lineage>
        <taxon>Eukaryota</taxon>
        <taxon>Viridiplantae</taxon>
        <taxon>Streptophyta</taxon>
        <taxon>Embryophyta</taxon>
        <taxon>Tracheophyta</taxon>
        <taxon>Spermatophyta</taxon>
        <taxon>Magnoliopsida</taxon>
        <taxon>eudicotyledons</taxon>
        <taxon>Gunneridae</taxon>
        <taxon>Pentapetalae</taxon>
        <taxon>rosids</taxon>
        <taxon>fabids</taxon>
        <taxon>Fabales</taxon>
        <taxon>Fabaceae</taxon>
        <taxon>Papilionoideae</taxon>
        <taxon>50 kb inversion clade</taxon>
        <taxon>NPAAA clade</taxon>
        <taxon>indigoferoid/millettioid clade</taxon>
        <taxon>Phaseoleae</taxon>
        <taxon>Mucuna</taxon>
    </lineage>
</organism>
<accession>A0A371I1R3</accession>